<organism evidence="2 3">
    <name type="scientific">Pseudonocardia humida</name>
    <dbReference type="NCBI Taxonomy" id="2800819"/>
    <lineage>
        <taxon>Bacteria</taxon>
        <taxon>Bacillati</taxon>
        <taxon>Actinomycetota</taxon>
        <taxon>Actinomycetes</taxon>
        <taxon>Pseudonocardiales</taxon>
        <taxon>Pseudonocardiaceae</taxon>
        <taxon>Pseudonocardia</taxon>
    </lineage>
</organism>
<evidence type="ECO:0000256" key="1">
    <source>
        <dbReference type="SAM" id="MobiDB-lite"/>
    </source>
</evidence>
<feature type="region of interest" description="Disordered" evidence="1">
    <location>
        <begin position="1"/>
        <end position="24"/>
    </location>
</feature>
<protein>
    <submittedName>
        <fullName evidence="2">Uncharacterized protein</fullName>
    </submittedName>
</protein>
<evidence type="ECO:0000313" key="2">
    <source>
        <dbReference type="EMBL" id="MCO1657349.1"/>
    </source>
</evidence>
<dbReference type="RefSeq" id="WP_252440964.1">
    <property type="nucleotide sequence ID" value="NZ_JAGSOV010000041.1"/>
</dbReference>
<keyword evidence="3" id="KW-1185">Reference proteome</keyword>
<dbReference type="Proteomes" id="UP001165283">
    <property type="component" value="Unassembled WGS sequence"/>
</dbReference>
<comment type="caution">
    <text evidence="2">The sequence shown here is derived from an EMBL/GenBank/DDBJ whole genome shotgun (WGS) entry which is preliminary data.</text>
</comment>
<sequence>MTADPTPADERGDRLETDRMPKPDMTGIERVGGDARGVFVGNRGPITYEEVVNWYFTPQRVRRGSVLLARADEGELLRLFVTPPGWDKAQQELMRDKTVMITGVPHTGRRTAGWCLLAASSDSESREVQTISPESDESEPPFDSEEIVAGDRLLVDLSTIDDTTFARAEDALGAYLAAVVDRQAMAVVLMPWDQRAVRSELRRRTRTVGRPDGFAVLRSHFAYLDLPVPDAEHSGLPDVVHGYGIGEIARLAELAAVAHQRASGPGWTWLDKAIAAVRNRDSDAERLVRCTAPDLETRALLMAVALFHGSFTETVTSAANRLLEVVLPERERTSAFAAPGLGERLGPLDAEIDGEGRIRFTGLDTAASVRAYFWTHFPDIREEFRDWALSCGPVLVEDGIDSPEIVRRLVEQLLRVRRRGDVFYITRKWAEGTRAVTVLASAALEHGLTDPRHGWAFRRQCYEWARAGATNRPAISSRLADLLVAACREVISSTHPEQATVRLRYLAAHRDERVASNAREALGAVVGQRPERLRHLLGCLDGGATRQQRRSDARSFLAAVDPSHLVRSSPTSTAALIDRRDVRSRLVERWRDAWLLGTDEWEAPLQRWLATAQDVADDRILAVVAAASDGRLDQVSNLEAAAERWAATQGGSAAYHLTARFVAALDDMFVDVALQSADLAPYTPSPGSHVSEEPS</sequence>
<proteinExistence type="predicted"/>
<gene>
    <name evidence="2" type="ORF">KDL28_20025</name>
</gene>
<reference evidence="2" key="1">
    <citation type="submission" date="2021-04" db="EMBL/GenBank/DDBJ databases">
        <title>Pseudonocardia sp. nov., isolated from sandy soil of mangrove forest.</title>
        <authorList>
            <person name="Zan Z."/>
            <person name="Huang R."/>
            <person name="Liu W."/>
        </authorList>
    </citation>
    <scope>NUCLEOTIDE SEQUENCE</scope>
    <source>
        <strain evidence="2">S2-4</strain>
    </source>
</reference>
<evidence type="ECO:0000313" key="3">
    <source>
        <dbReference type="Proteomes" id="UP001165283"/>
    </source>
</evidence>
<name>A0ABT1A3G5_9PSEU</name>
<dbReference type="EMBL" id="JAGSOV010000041">
    <property type="protein sequence ID" value="MCO1657349.1"/>
    <property type="molecule type" value="Genomic_DNA"/>
</dbReference>
<feature type="compositionally biased region" description="Basic and acidic residues" evidence="1">
    <location>
        <begin position="8"/>
        <end position="22"/>
    </location>
</feature>
<accession>A0ABT1A3G5</accession>